<sequence length="84" mass="9352">MSDFLRKGEPPKETSTYAPEVLELAKQAAKELLGNPNDKIISIKFGHRSGELWLSSDPTLVVGSEELTVDGKRFYIGLFKAEQK</sequence>
<evidence type="ECO:0000313" key="2">
    <source>
        <dbReference type="Proteomes" id="UP000178726"/>
    </source>
</evidence>
<accession>A0A1F6NBH1</accession>
<protein>
    <submittedName>
        <fullName evidence="1">Uncharacterized protein</fullName>
    </submittedName>
</protein>
<dbReference type="Proteomes" id="UP000178726">
    <property type="component" value="Unassembled WGS sequence"/>
</dbReference>
<proteinExistence type="predicted"/>
<name>A0A1F6NBH1_9BACT</name>
<dbReference type="EMBL" id="MFQK01000007">
    <property type="protein sequence ID" value="OGH81267.1"/>
    <property type="molecule type" value="Genomic_DNA"/>
</dbReference>
<dbReference type="AlphaFoldDB" id="A0A1F6NBH1"/>
<comment type="caution">
    <text evidence="1">The sequence shown here is derived from an EMBL/GenBank/DDBJ whole genome shotgun (WGS) entry which is preliminary data.</text>
</comment>
<dbReference type="STRING" id="1798689.A3I29_02595"/>
<evidence type="ECO:0000313" key="1">
    <source>
        <dbReference type="EMBL" id="OGH81267.1"/>
    </source>
</evidence>
<gene>
    <name evidence="1" type="ORF">A3I29_02595</name>
</gene>
<reference evidence="1 2" key="1">
    <citation type="journal article" date="2016" name="Nat. Commun.">
        <title>Thousands of microbial genomes shed light on interconnected biogeochemical processes in an aquifer system.</title>
        <authorList>
            <person name="Anantharaman K."/>
            <person name="Brown C.T."/>
            <person name="Hug L.A."/>
            <person name="Sharon I."/>
            <person name="Castelle C.J."/>
            <person name="Probst A.J."/>
            <person name="Thomas B.C."/>
            <person name="Singh A."/>
            <person name="Wilkins M.J."/>
            <person name="Karaoz U."/>
            <person name="Brodie E.L."/>
            <person name="Williams K.H."/>
            <person name="Hubbard S.S."/>
            <person name="Banfield J.F."/>
        </authorList>
    </citation>
    <scope>NUCLEOTIDE SEQUENCE [LARGE SCALE GENOMIC DNA]</scope>
</reference>
<organism evidence="1 2">
    <name type="scientific">Candidatus Magasanikbacteria bacterium RIFCSPLOWO2_02_FULL_44_11</name>
    <dbReference type="NCBI Taxonomy" id="1798689"/>
    <lineage>
        <taxon>Bacteria</taxon>
        <taxon>Candidatus Magasanikiibacteriota</taxon>
    </lineage>
</organism>